<evidence type="ECO:0000313" key="2">
    <source>
        <dbReference type="Proteomes" id="UP000000715"/>
    </source>
</evidence>
<dbReference type="AlphaFoldDB" id="A0A8U0N1S4"/>
<keyword evidence="2" id="KW-1185">Reference proteome</keyword>
<gene>
    <name evidence="3" type="primary">LOC101677614</name>
</gene>
<reference evidence="3" key="1">
    <citation type="submission" date="2025-08" db="UniProtKB">
        <authorList>
            <consortium name="RefSeq"/>
        </authorList>
    </citation>
    <scope>IDENTIFICATION</scope>
    <source>
        <tissue evidence="3">Brain</tissue>
    </source>
</reference>
<organism evidence="2 3">
    <name type="scientific">Mustela putorius furo</name>
    <name type="common">European domestic ferret</name>
    <name type="synonym">Mustela furo</name>
    <dbReference type="NCBI Taxonomy" id="9669"/>
    <lineage>
        <taxon>Eukaryota</taxon>
        <taxon>Metazoa</taxon>
        <taxon>Chordata</taxon>
        <taxon>Craniata</taxon>
        <taxon>Vertebrata</taxon>
        <taxon>Euteleostomi</taxon>
        <taxon>Mammalia</taxon>
        <taxon>Eutheria</taxon>
        <taxon>Laurasiatheria</taxon>
        <taxon>Carnivora</taxon>
        <taxon>Caniformia</taxon>
        <taxon>Musteloidea</taxon>
        <taxon>Mustelidae</taxon>
        <taxon>Mustelinae</taxon>
        <taxon>Mustela</taxon>
    </lineage>
</organism>
<sequence>MRAPHPTPRGSCRSGPGNLGRAFRVQRSSLRAAGCWGALWRCSAWQGQDSDPAEFWTRGPTQRGIPGAGAKRTTAETPGELTSLRFFTCNSSFQPPNEIQCGRPSAIPPSQRTGKISPPREPGSSKGQETLPLPGDIHTHSMGVPHQACLRDPHAGLAGLMGAGELRGRVEMAQDPHTERGEGVPRRGVLSCLPHKEGIPSLPLSPRPYSPRPYSPRLPSCAH</sequence>
<dbReference type="RefSeq" id="XP_004763948.1">
    <property type="nucleotide sequence ID" value="XM_004763891.3"/>
</dbReference>
<protein>
    <submittedName>
        <fullName evidence="3">Uncharacterized protein LOC101677614</fullName>
    </submittedName>
</protein>
<feature type="region of interest" description="Disordered" evidence="1">
    <location>
        <begin position="174"/>
        <end position="223"/>
    </location>
</feature>
<dbReference type="GeneID" id="101677614"/>
<evidence type="ECO:0000256" key="1">
    <source>
        <dbReference type="SAM" id="MobiDB-lite"/>
    </source>
</evidence>
<feature type="compositionally biased region" description="Basic and acidic residues" evidence="1">
    <location>
        <begin position="174"/>
        <end position="185"/>
    </location>
</feature>
<evidence type="ECO:0000313" key="3">
    <source>
        <dbReference type="RefSeq" id="XP_004763948.1"/>
    </source>
</evidence>
<dbReference type="KEGG" id="mpuf:101677614"/>
<proteinExistence type="predicted"/>
<feature type="compositionally biased region" description="Pro residues" evidence="1">
    <location>
        <begin position="203"/>
        <end position="216"/>
    </location>
</feature>
<accession>A0A8U0N1S4</accession>
<name>A0A8U0N1S4_MUSPF</name>
<dbReference type="Proteomes" id="UP000000715">
    <property type="component" value="Unplaced"/>
</dbReference>
<feature type="region of interest" description="Disordered" evidence="1">
    <location>
        <begin position="95"/>
        <end position="143"/>
    </location>
</feature>